<reference evidence="8 9" key="1">
    <citation type="submission" date="2016-10" db="EMBL/GenBank/DDBJ databases">
        <authorList>
            <person name="de Groot N.N."/>
        </authorList>
    </citation>
    <scope>NUCLEOTIDE SEQUENCE [LARGE SCALE GENOMIC DNA]</scope>
    <source>
        <strain evidence="8 9">CCM7597</strain>
    </source>
</reference>
<evidence type="ECO:0000256" key="5">
    <source>
        <dbReference type="ARBA" id="ARBA00023239"/>
    </source>
</evidence>
<evidence type="ECO:0000313" key="9">
    <source>
        <dbReference type="Proteomes" id="UP000198584"/>
    </source>
</evidence>
<accession>A0A1H4GEG8</accession>
<dbReference type="PROSITE" id="PS00704">
    <property type="entry name" value="PROK_CO2_ANHYDRASE_1"/>
    <property type="match status" value="1"/>
</dbReference>
<dbReference type="STRING" id="571932.SAMN05421743_11534"/>
<dbReference type="Pfam" id="PF00484">
    <property type="entry name" value="Pro_CA"/>
    <property type="match status" value="1"/>
</dbReference>
<keyword evidence="5" id="KW-0456">Lyase</keyword>
<dbReference type="PANTHER" id="PTHR11002:SF76">
    <property type="entry name" value="CARBONIC ANHYDRASE"/>
    <property type="match status" value="1"/>
</dbReference>
<proteinExistence type="inferred from homology"/>
<dbReference type="Gene3D" id="3.40.1050.10">
    <property type="entry name" value="Carbonic anhydrase"/>
    <property type="match status" value="1"/>
</dbReference>
<feature type="binding site" evidence="7">
    <location>
        <position position="41"/>
    </location>
    <ligand>
        <name>Zn(2+)</name>
        <dbReference type="ChEBI" id="CHEBI:29105"/>
    </ligand>
</feature>
<dbReference type="SUPFAM" id="SSF53056">
    <property type="entry name" value="beta-carbonic anhydrase, cab"/>
    <property type="match status" value="1"/>
</dbReference>
<gene>
    <name evidence="8" type="ORF">SAMN05421743_11534</name>
</gene>
<name>A0A1H4GEG8_9BACI</name>
<dbReference type="EC" id="4.2.1.1" evidence="2"/>
<evidence type="ECO:0000256" key="3">
    <source>
        <dbReference type="ARBA" id="ARBA00022723"/>
    </source>
</evidence>
<dbReference type="PANTHER" id="PTHR11002">
    <property type="entry name" value="CARBONIC ANHYDRASE"/>
    <property type="match status" value="1"/>
</dbReference>
<protein>
    <recommendedName>
        <fullName evidence="2">carbonic anhydrase</fullName>
        <ecNumber evidence="2">4.2.1.1</ecNumber>
    </recommendedName>
</protein>
<sequence length="184" mass="20657">MSPDQLVKGNETFMDKLLKEDPAYFDKLKEGQAPDFFVVACSDSRVSPSVISETPLGTMFVHRNIANQVNVNDESLAASLYYALVHLNVKKIIIQGHTGCGGVAAAKDGNEEPFLKDWIKGIRQGFQSQNRSPQDELNELVKANIREQIEKMKQHPVYKKYGKDTELAGYLFHLETGKLEELNT</sequence>
<evidence type="ECO:0000256" key="7">
    <source>
        <dbReference type="PIRSR" id="PIRSR601765-1"/>
    </source>
</evidence>
<dbReference type="EMBL" id="FNQR01000015">
    <property type="protein sequence ID" value="SEB07278.1"/>
    <property type="molecule type" value="Genomic_DNA"/>
</dbReference>
<dbReference type="Proteomes" id="UP000198584">
    <property type="component" value="Unassembled WGS sequence"/>
</dbReference>
<evidence type="ECO:0000256" key="2">
    <source>
        <dbReference type="ARBA" id="ARBA00012925"/>
    </source>
</evidence>
<comment type="catalytic activity">
    <reaction evidence="6">
        <text>hydrogencarbonate + H(+) = CO2 + H2O</text>
        <dbReference type="Rhea" id="RHEA:10748"/>
        <dbReference type="ChEBI" id="CHEBI:15377"/>
        <dbReference type="ChEBI" id="CHEBI:15378"/>
        <dbReference type="ChEBI" id="CHEBI:16526"/>
        <dbReference type="ChEBI" id="CHEBI:17544"/>
        <dbReference type="EC" id="4.2.1.1"/>
    </reaction>
</comment>
<keyword evidence="3 7" id="KW-0479">Metal-binding</keyword>
<dbReference type="RefSeq" id="WP_093045963.1">
    <property type="nucleotide sequence ID" value="NZ_FNQR01000015.1"/>
</dbReference>
<dbReference type="SMART" id="SM00947">
    <property type="entry name" value="Pro_CA"/>
    <property type="match status" value="1"/>
</dbReference>
<dbReference type="InterPro" id="IPR015892">
    <property type="entry name" value="Carbonic_anhydrase_CS"/>
</dbReference>
<feature type="binding site" evidence="7">
    <location>
        <position position="97"/>
    </location>
    <ligand>
        <name>Zn(2+)</name>
        <dbReference type="ChEBI" id="CHEBI:29105"/>
    </ligand>
</feature>
<dbReference type="AlphaFoldDB" id="A0A1H4GEG8"/>
<organism evidence="8 9">
    <name type="scientific">Thalassobacillus cyri</name>
    <dbReference type="NCBI Taxonomy" id="571932"/>
    <lineage>
        <taxon>Bacteria</taxon>
        <taxon>Bacillati</taxon>
        <taxon>Bacillota</taxon>
        <taxon>Bacilli</taxon>
        <taxon>Bacillales</taxon>
        <taxon>Bacillaceae</taxon>
        <taxon>Thalassobacillus</taxon>
    </lineage>
</organism>
<comment type="similarity">
    <text evidence="1">Belongs to the beta-class carbonic anhydrase family.</text>
</comment>
<keyword evidence="4 7" id="KW-0862">Zinc</keyword>
<evidence type="ECO:0000256" key="1">
    <source>
        <dbReference type="ARBA" id="ARBA00006217"/>
    </source>
</evidence>
<evidence type="ECO:0000313" key="8">
    <source>
        <dbReference type="EMBL" id="SEB07278.1"/>
    </source>
</evidence>
<comment type="cofactor">
    <cofactor evidence="7">
        <name>Zn(2+)</name>
        <dbReference type="ChEBI" id="CHEBI:29105"/>
    </cofactor>
    <text evidence="7">Binds 1 zinc ion per subunit.</text>
</comment>
<dbReference type="GO" id="GO:0004089">
    <property type="term" value="F:carbonate dehydratase activity"/>
    <property type="evidence" value="ECO:0007669"/>
    <property type="project" value="UniProtKB-EC"/>
</dbReference>
<evidence type="ECO:0000256" key="6">
    <source>
        <dbReference type="ARBA" id="ARBA00048348"/>
    </source>
</evidence>
<dbReference type="OrthoDB" id="9769739at2"/>
<dbReference type="InterPro" id="IPR036874">
    <property type="entry name" value="Carbonic_anhydrase_sf"/>
</dbReference>
<evidence type="ECO:0000256" key="4">
    <source>
        <dbReference type="ARBA" id="ARBA00022833"/>
    </source>
</evidence>
<keyword evidence="9" id="KW-1185">Reference proteome</keyword>
<feature type="binding site" evidence="7">
    <location>
        <position position="100"/>
    </location>
    <ligand>
        <name>Zn(2+)</name>
        <dbReference type="ChEBI" id="CHEBI:29105"/>
    </ligand>
</feature>
<dbReference type="GO" id="GO:0008270">
    <property type="term" value="F:zinc ion binding"/>
    <property type="evidence" value="ECO:0007669"/>
    <property type="project" value="InterPro"/>
</dbReference>
<feature type="binding site" evidence="7">
    <location>
        <position position="43"/>
    </location>
    <ligand>
        <name>Zn(2+)</name>
        <dbReference type="ChEBI" id="CHEBI:29105"/>
    </ligand>
</feature>
<dbReference type="GO" id="GO:0015976">
    <property type="term" value="P:carbon utilization"/>
    <property type="evidence" value="ECO:0007669"/>
    <property type="project" value="InterPro"/>
</dbReference>
<dbReference type="InterPro" id="IPR001765">
    <property type="entry name" value="Carbonic_anhydrase"/>
</dbReference>